<keyword evidence="6" id="KW-1133">Transmembrane helix</keyword>
<dbReference type="OrthoDB" id="2526284at2759"/>
<dbReference type="EMBL" id="VRMN01000003">
    <property type="protein sequence ID" value="KAA8495438.1"/>
    <property type="molecule type" value="Genomic_DNA"/>
</dbReference>
<keyword evidence="7" id="KW-0472">Membrane</keyword>
<evidence type="ECO:0000256" key="6">
    <source>
        <dbReference type="ARBA" id="ARBA00022989"/>
    </source>
</evidence>
<gene>
    <name evidence="8" type="ORF">FVE85_1593</name>
</gene>
<comment type="subcellular location">
    <subcellularLocation>
        <location evidence="1">Membrane</location>
        <topology evidence="1">Single-pass membrane protein</topology>
    </subcellularLocation>
</comment>
<dbReference type="GO" id="GO:0016020">
    <property type="term" value="C:membrane"/>
    <property type="evidence" value="ECO:0007669"/>
    <property type="project" value="UniProtKB-SubCell"/>
</dbReference>
<evidence type="ECO:0000313" key="9">
    <source>
        <dbReference type="Proteomes" id="UP000324585"/>
    </source>
</evidence>
<dbReference type="AlphaFoldDB" id="A0A5J4YW76"/>
<evidence type="ECO:0000256" key="4">
    <source>
        <dbReference type="ARBA" id="ARBA00022679"/>
    </source>
</evidence>
<proteinExistence type="inferred from homology"/>
<keyword evidence="5" id="KW-0812">Transmembrane</keyword>
<organism evidence="8 9">
    <name type="scientific">Porphyridium purpureum</name>
    <name type="common">Red alga</name>
    <name type="synonym">Porphyridium cruentum</name>
    <dbReference type="NCBI Taxonomy" id="35688"/>
    <lineage>
        <taxon>Eukaryota</taxon>
        <taxon>Rhodophyta</taxon>
        <taxon>Bangiophyceae</taxon>
        <taxon>Porphyridiales</taxon>
        <taxon>Porphyridiaceae</taxon>
        <taxon>Porphyridium</taxon>
    </lineage>
</organism>
<evidence type="ECO:0000256" key="2">
    <source>
        <dbReference type="ARBA" id="ARBA00007647"/>
    </source>
</evidence>
<name>A0A5J4YW76_PORPP</name>
<evidence type="ECO:0000256" key="3">
    <source>
        <dbReference type="ARBA" id="ARBA00022676"/>
    </source>
</evidence>
<reference evidence="9" key="1">
    <citation type="journal article" date="2019" name="Nat. Commun.">
        <title>Expansion of phycobilisome linker gene families in mesophilic red algae.</title>
        <authorList>
            <person name="Lee J."/>
            <person name="Kim D."/>
            <person name="Bhattacharya D."/>
            <person name="Yoon H.S."/>
        </authorList>
    </citation>
    <scope>NUCLEOTIDE SEQUENCE [LARGE SCALE GENOMIC DNA]</scope>
    <source>
        <strain evidence="9">CCMP 1328</strain>
    </source>
</reference>
<evidence type="ECO:0008006" key="10">
    <source>
        <dbReference type="Google" id="ProtNLM"/>
    </source>
</evidence>
<protein>
    <recommendedName>
        <fullName evidence="10">Glycosyltransferase family 92 protein</fullName>
    </recommendedName>
</protein>
<evidence type="ECO:0000313" key="8">
    <source>
        <dbReference type="EMBL" id="KAA8495438.1"/>
    </source>
</evidence>
<keyword evidence="9" id="KW-1185">Reference proteome</keyword>
<comment type="caution">
    <text evidence="8">The sequence shown here is derived from an EMBL/GenBank/DDBJ whole genome shotgun (WGS) entry which is preliminary data.</text>
</comment>
<keyword evidence="3" id="KW-0328">Glycosyltransferase</keyword>
<dbReference type="Proteomes" id="UP000324585">
    <property type="component" value="Unassembled WGS sequence"/>
</dbReference>
<dbReference type="Pfam" id="PF01697">
    <property type="entry name" value="Glyco_transf_92"/>
    <property type="match status" value="1"/>
</dbReference>
<evidence type="ECO:0000256" key="7">
    <source>
        <dbReference type="ARBA" id="ARBA00023136"/>
    </source>
</evidence>
<dbReference type="PANTHER" id="PTHR21461:SF69">
    <property type="entry name" value="GLYCOSYLTRANSFERASE FAMILY 92 PROTEIN"/>
    <property type="match status" value="1"/>
</dbReference>
<sequence length="1204" mass="136344">MKVRWLIIVVSAVFAALALLQWTHVREHITVLGRSADIPLAGPEAHAQTRRPRTDSDVARAVASRSGEAGHVERREARKEPLSVDELARLDAEAQIQLDTRELPPRFLEQPPDTSIRIRATSNTSAEGPADTTCTSDQQLSEWGPFAEWNRGQHKLFVVETYLLRTASSPSDSADGLASKTEPVAVSPAFIIKYRGPFQASNHSWLNVGLPFELHLSEVSDEDRSRNNASVTSVIPCRIQPPPLQKGDPDNDFETWYSYRCGTVWLESSSQDVRLSARLALRDLQTLQLLARDFLVMMNADLTLCEWDERVGILPLPKKRVKFGLATLIKADFTPKLSFEEMDRTVRDRLAEWIAYNIYLGFEFISIYVDGECDASIRDLLRPFTLAGVAQCTSTYRVHVREDHEYMPRDRVKAWRDAIRHHQRTVFSMHVERYREYIQYMSFMDPDEFLVISQRVHSSESDWKTKPPLASLEDTWNAHYKNACSLRATWMYLEPTYNGTATLTPSSSSNVAPLLTEIYTTQRYKYARGRGNSKAIFIASDASSYVNQHGPFGFSSSTRIERDLKPKDGYIAHLRFPKNKRGMEFNLLPTPVLVEDLKLLNTQIRLVLEHFNDTFAAVQPQSLKASAGKDSLELLPSTSSSGAFLDPLQASDRGAGIELSVSHLVQNASTSYTFSADPFRFRDDLFHQTVINRTSIRVPFTSGSTGMMQTETPSMPCMSAREAAEMEPLMVWGEASEHQRAIFLLDMYLVRVQNDTRVRTGDMSVHFLIKYRGPFQDSPYSWLNQGLPFRVGLGVRGEESLACHIDPPPLGYDGEIEVMHETWFTYHCDSFSFAGEAGTSHVGVLVNASLFLSELDLAFLSMLEPTLWMTRTARNLSICEHASAESARFSHLSSEGMPNALVTMIAPEYQTNSQDSVRTQPSSLQRIPEWLAYHLDLGFDLITVYVDDGDLSEVARQLESFIQTQHVRLMPSFRNHVLSEVAPTWQRMSNVTGEVLRKRDHQRTVFSAHVDRYGLDHEVMMFLDVDEFLFINATGLVLNTGKSSKELAGHERALDWLIATYLPPPSPRAKIPCQVRLRWWHHEMNSTDPDAPLLQSITARYSLRRQAPWAAQRGTSKALFRTRLSTSYANQHGVYKFSTRRCTTHRYVNAARDGYIAHLRPSKQGPGALTRNALEAFDHSDFLRAVKRAAEHHGIRSNKTQNVQ</sequence>
<comment type="similarity">
    <text evidence="2">Belongs to the glycosyltransferase 92 family.</text>
</comment>
<dbReference type="PANTHER" id="PTHR21461">
    <property type="entry name" value="GLYCOSYLTRANSFERASE FAMILY 92 PROTEIN"/>
    <property type="match status" value="1"/>
</dbReference>
<evidence type="ECO:0000256" key="1">
    <source>
        <dbReference type="ARBA" id="ARBA00004167"/>
    </source>
</evidence>
<evidence type="ECO:0000256" key="5">
    <source>
        <dbReference type="ARBA" id="ARBA00022692"/>
    </source>
</evidence>
<dbReference type="Pfam" id="PF13704">
    <property type="entry name" value="Glyco_tranf_2_4"/>
    <property type="match status" value="1"/>
</dbReference>
<dbReference type="GO" id="GO:0016757">
    <property type="term" value="F:glycosyltransferase activity"/>
    <property type="evidence" value="ECO:0007669"/>
    <property type="project" value="UniProtKB-KW"/>
</dbReference>
<accession>A0A5J4YW76</accession>
<keyword evidence="4" id="KW-0808">Transferase</keyword>
<dbReference type="GO" id="GO:0005737">
    <property type="term" value="C:cytoplasm"/>
    <property type="evidence" value="ECO:0007669"/>
    <property type="project" value="TreeGrafter"/>
</dbReference>
<dbReference type="InterPro" id="IPR008166">
    <property type="entry name" value="Glyco_transf_92"/>
</dbReference>